<evidence type="ECO:0000259" key="10">
    <source>
        <dbReference type="Pfam" id="PF02463"/>
    </source>
</evidence>
<evidence type="ECO:0000256" key="5">
    <source>
        <dbReference type="ARBA" id="ARBA00022763"/>
    </source>
</evidence>
<dbReference type="Gene3D" id="3.40.50.300">
    <property type="entry name" value="P-loop containing nucleotide triphosphate hydrolases"/>
    <property type="match status" value="2"/>
</dbReference>
<dbReference type="EMBL" id="BAAAPN010000045">
    <property type="protein sequence ID" value="GAA1759065.1"/>
    <property type="molecule type" value="Genomic_DNA"/>
</dbReference>
<keyword evidence="5 9" id="KW-0227">DNA damage</keyword>
<evidence type="ECO:0000256" key="9">
    <source>
        <dbReference type="PIRNR" id="PIRNR003128"/>
    </source>
</evidence>
<dbReference type="PANTHER" id="PTHR11059:SF0">
    <property type="entry name" value="DNA REPAIR PROTEIN RECN"/>
    <property type="match status" value="1"/>
</dbReference>
<reference evidence="11 12" key="1">
    <citation type="journal article" date="2019" name="Int. J. Syst. Evol. Microbiol.">
        <title>The Global Catalogue of Microorganisms (GCM) 10K type strain sequencing project: providing services to taxonomists for standard genome sequencing and annotation.</title>
        <authorList>
            <consortium name="The Broad Institute Genomics Platform"/>
            <consortium name="The Broad Institute Genome Sequencing Center for Infectious Disease"/>
            <person name="Wu L."/>
            <person name="Ma J."/>
        </authorList>
    </citation>
    <scope>NUCLEOTIDE SEQUENCE [LARGE SCALE GENOMIC DNA]</scope>
    <source>
        <strain evidence="11 12">JCM 15591</strain>
    </source>
</reference>
<keyword evidence="6" id="KW-0067">ATP-binding</keyword>
<dbReference type="Proteomes" id="UP001501475">
    <property type="component" value="Unassembled WGS sequence"/>
</dbReference>
<evidence type="ECO:0000256" key="3">
    <source>
        <dbReference type="ARBA" id="ARBA00021315"/>
    </source>
</evidence>
<comment type="function">
    <text evidence="1 9">May be involved in recombinational repair of damaged DNA.</text>
</comment>
<sequence length="573" mass="59003">MISELRIGALGVIDQAVLALHPGLNVVSGETGAGKTMVVTGLGLLFGARGDSGLVRAPADAASVEGLIDVATGHPALARAADAGADTADGLILVRTVGARGRSRAYAGGRSVPVSVLGELAQDLLVVHGQADQWRLRSGEAQRALLDDFGGPDLRAVRERYVADLDAWRSACAQLERLTDLVASRTADLDVLRAGVERIERIDPQPGEDAALRAEEDRLAHAEQLRSAAYAAGAHLLGDDASGPEAPGAAELLAAAASALSPVIDHDQALADLHVRLQEVAMLVSDLGSDLSAYADGVDVDDERLGAILARRSELATLTRAHGGDLNAVLTWLGQASARLLDVDTAADELPLAQERADAALAALGVSAAALTRARSLAGADLAQQVSAELRHLAMGAAEVDVTVSSRGEGATAYGPVGADDVEFVMRAGSGLPARPIAKAASGGELSRVMLAIEVVLGTRAAVVPTYVFDEVDAGVGGRAALDIGARLARLAINAQVLVVTHLPQVAAFADAHLVVTKADDGQVTRSDVRLVAGEARERELARMMAGGDSEVALDHARELLASAAARRASWDN</sequence>
<comment type="similarity">
    <text evidence="2 9">Belongs to the RecN family.</text>
</comment>
<evidence type="ECO:0000256" key="7">
    <source>
        <dbReference type="ARBA" id="ARBA00023204"/>
    </source>
</evidence>
<name>A0ABN2KMC2_9MICO</name>
<keyword evidence="12" id="KW-1185">Reference proteome</keyword>
<dbReference type="RefSeq" id="WP_344065109.1">
    <property type="nucleotide sequence ID" value="NZ_BAAAPN010000045.1"/>
</dbReference>
<dbReference type="InterPro" id="IPR027417">
    <property type="entry name" value="P-loop_NTPase"/>
</dbReference>
<organism evidence="11 12">
    <name type="scientific">Nostocoides vanveenii</name>
    <dbReference type="NCBI Taxonomy" id="330835"/>
    <lineage>
        <taxon>Bacteria</taxon>
        <taxon>Bacillati</taxon>
        <taxon>Actinomycetota</taxon>
        <taxon>Actinomycetes</taxon>
        <taxon>Micrococcales</taxon>
        <taxon>Intrasporangiaceae</taxon>
        <taxon>Nostocoides</taxon>
    </lineage>
</organism>
<evidence type="ECO:0000313" key="12">
    <source>
        <dbReference type="Proteomes" id="UP001501475"/>
    </source>
</evidence>
<keyword evidence="4" id="KW-0547">Nucleotide-binding</keyword>
<dbReference type="NCBIfam" id="TIGR00634">
    <property type="entry name" value="recN"/>
    <property type="match status" value="1"/>
</dbReference>
<evidence type="ECO:0000313" key="11">
    <source>
        <dbReference type="EMBL" id="GAA1759065.1"/>
    </source>
</evidence>
<dbReference type="PANTHER" id="PTHR11059">
    <property type="entry name" value="DNA REPAIR PROTEIN RECN"/>
    <property type="match status" value="1"/>
</dbReference>
<evidence type="ECO:0000256" key="8">
    <source>
        <dbReference type="ARBA" id="ARBA00033408"/>
    </source>
</evidence>
<dbReference type="Pfam" id="PF02463">
    <property type="entry name" value="SMC_N"/>
    <property type="match status" value="1"/>
</dbReference>
<dbReference type="InterPro" id="IPR004604">
    <property type="entry name" value="DNA_recomb/repair_RecN"/>
</dbReference>
<protein>
    <recommendedName>
        <fullName evidence="3 9">DNA repair protein RecN</fullName>
    </recommendedName>
    <alternativeName>
        <fullName evidence="8 9">Recombination protein N</fullName>
    </alternativeName>
</protein>
<evidence type="ECO:0000256" key="4">
    <source>
        <dbReference type="ARBA" id="ARBA00022741"/>
    </source>
</evidence>
<dbReference type="SUPFAM" id="SSF52540">
    <property type="entry name" value="P-loop containing nucleoside triphosphate hydrolases"/>
    <property type="match status" value="2"/>
</dbReference>
<gene>
    <name evidence="11" type="primary">recN</name>
    <name evidence="11" type="ORF">GCM10009810_18220</name>
</gene>
<feature type="domain" description="RecF/RecN/SMC N-terminal" evidence="10">
    <location>
        <begin position="14"/>
        <end position="522"/>
    </location>
</feature>
<accession>A0ABN2KMC2</accession>
<keyword evidence="7 9" id="KW-0234">DNA repair</keyword>
<proteinExistence type="inferred from homology"/>
<evidence type="ECO:0000256" key="6">
    <source>
        <dbReference type="ARBA" id="ARBA00022840"/>
    </source>
</evidence>
<comment type="caution">
    <text evidence="11">The sequence shown here is derived from an EMBL/GenBank/DDBJ whole genome shotgun (WGS) entry which is preliminary data.</text>
</comment>
<evidence type="ECO:0000256" key="1">
    <source>
        <dbReference type="ARBA" id="ARBA00003618"/>
    </source>
</evidence>
<dbReference type="PIRSF" id="PIRSF003128">
    <property type="entry name" value="RecN"/>
    <property type="match status" value="1"/>
</dbReference>
<dbReference type="CDD" id="cd03241">
    <property type="entry name" value="ABC_RecN"/>
    <property type="match status" value="1"/>
</dbReference>
<evidence type="ECO:0000256" key="2">
    <source>
        <dbReference type="ARBA" id="ARBA00009441"/>
    </source>
</evidence>
<dbReference type="InterPro" id="IPR003395">
    <property type="entry name" value="RecF/RecN/SMC_N"/>
</dbReference>